<evidence type="ECO:0000256" key="2">
    <source>
        <dbReference type="ARBA" id="ARBA00007634"/>
    </source>
</evidence>
<dbReference type="Gene3D" id="1.20.58.110">
    <property type="entry name" value="Ribosomal protein S20"/>
    <property type="match status" value="1"/>
</dbReference>
<dbReference type="FunFam" id="1.20.58.110:FF:000001">
    <property type="entry name" value="30S ribosomal protein S20"/>
    <property type="match status" value="1"/>
</dbReference>
<accession>A0A9X3WFV7</accession>
<dbReference type="Proteomes" id="UP001145072">
    <property type="component" value="Unassembled WGS sequence"/>
</dbReference>
<dbReference type="GO" id="GO:0015935">
    <property type="term" value="C:small ribosomal subunit"/>
    <property type="evidence" value="ECO:0007669"/>
    <property type="project" value="TreeGrafter"/>
</dbReference>
<name>A0A9X3WFV7_9BACI</name>
<protein>
    <recommendedName>
        <fullName evidence="7 8">Small ribosomal subunit protein bS20</fullName>
    </recommendedName>
</protein>
<dbReference type="Pfam" id="PF01649">
    <property type="entry name" value="Ribosomal_S20p"/>
    <property type="match status" value="1"/>
</dbReference>
<dbReference type="NCBIfam" id="TIGR00029">
    <property type="entry name" value="S20"/>
    <property type="match status" value="1"/>
</dbReference>
<dbReference type="SUPFAM" id="SSF46992">
    <property type="entry name" value="Ribosomal protein S20"/>
    <property type="match status" value="1"/>
</dbReference>
<evidence type="ECO:0000313" key="10">
    <source>
        <dbReference type="Proteomes" id="UP001145072"/>
    </source>
</evidence>
<proteinExistence type="inferred from homology"/>
<dbReference type="InterPro" id="IPR036510">
    <property type="entry name" value="Ribosomal_bS20_sf"/>
</dbReference>
<dbReference type="PANTHER" id="PTHR33398:SF1">
    <property type="entry name" value="SMALL RIBOSOMAL SUBUNIT PROTEIN BS20C"/>
    <property type="match status" value="1"/>
</dbReference>
<reference evidence="9" key="1">
    <citation type="submission" date="2022-06" db="EMBL/GenBank/DDBJ databases">
        <title>Aquibacillus sp. a new bacterium isolated from soil saline samples.</title>
        <authorList>
            <person name="Galisteo C."/>
            <person name="De La Haba R."/>
            <person name="Sanchez-Porro C."/>
            <person name="Ventosa A."/>
        </authorList>
    </citation>
    <scope>NUCLEOTIDE SEQUENCE</scope>
    <source>
        <strain evidence="9">JCM 12387</strain>
    </source>
</reference>
<evidence type="ECO:0000256" key="3">
    <source>
        <dbReference type="ARBA" id="ARBA00022730"/>
    </source>
</evidence>
<sequence length="88" mass="9761">MANIKSAIKRVRLNNESRAHNISIKTDMRSTIKKVENLVEGKDVENAKAALVSAVTKIDKAVQKGLIHKNKGNRQKARLTKKVNELSA</sequence>
<evidence type="ECO:0000256" key="1">
    <source>
        <dbReference type="ARBA" id="ARBA00003134"/>
    </source>
</evidence>
<comment type="similarity">
    <text evidence="2 8">Belongs to the bacterial ribosomal protein bS20 family.</text>
</comment>
<dbReference type="InterPro" id="IPR002583">
    <property type="entry name" value="Ribosomal_bS20"/>
</dbReference>
<keyword evidence="5 8" id="KW-0689">Ribosomal protein</keyword>
<dbReference type="HAMAP" id="MF_00500">
    <property type="entry name" value="Ribosomal_bS20"/>
    <property type="match status" value="1"/>
</dbReference>
<dbReference type="PANTHER" id="PTHR33398">
    <property type="entry name" value="30S RIBOSOMAL PROTEIN S20"/>
    <property type="match status" value="1"/>
</dbReference>
<evidence type="ECO:0000256" key="6">
    <source>
        <dbReference type="ARBA" id="ARBA00023274"/>
    </source>
</evidence>
<keyword evidence="6 8" id="KW-0687">Ribonucleoprotein</keyword>
<dbReference type="GO" id="GO:0003735">
    <property type="term" value="F:structural constituent of ribosome"/>
    <property type="evidence" value="ECO:0007669"/>
    <property type="project" value="InterPro"/>
</dbReference>
<keyword evidence="4 8" id="KW-0694">RNA-binding</keyword>
<organism evidence="9 10">
    <name type="scientific">Aquibacillus koreensis</name>
    <dbReference type="NCBI Taxonomy" id="279446"/>
    <lineage>
        <taxon>Bacteria</taxon>
        <taxon>Bacillati</taxon>
        <taxon>Bacillota</taxon>
        <taxon>Bacilli</taxon>
        <taxon>Bacillales</taxon>
        <taxon>Bacillaceae</taxon>
        <taxon>Aquibacillus</taxon>
    </lineage>
</organism>
<evidence type="ECO:0000313" key="9">
    <source>
        <dbReference type="EMBL" id="MDC3419067.1"/>
    </source>
</evidence>
<evidence type="ECO:0000256" key="5">
    <source>
        <dbReference type="ARBA" id="ARBA00022980"/>
    </source>
</evidence>
<comment type="function">
    <text evidence="1 8">Binds directly to 16S ribosomal RNA.</text>
</comment>
<gene>
    <name evidence="8 9" type="primary">rpsT</name>
    <name evidence="9" type="ORF">NC661_01575</name>
</gene>
<dbReference type="RefSeq" id="WP_259871454.1">
    <property type="nucleotide sequence ID" value="NZ_JAMQJZ010000001.1"/>
</dbReference>
<dbReference type="AlphaFoldDB" id="A0A9X3WFV7"/>
<keyword evidence="10" id="KW-1185">Reference proteome</keyword>
<keyword evidence="3 8" id="KW-0699">rRNA-binding</keyword>
<evidence type="ECO:0000256" key="8">
    <source>
        <dbReference type="HAMAP-Rule" id="MF_00500"/>
    </source>
</evidence>
<evidence type="ECO:0000256" key="4">
    <source>
        <dbReference type="ARBA" id="ARBA00022884"/>
    </source>
</evidence>
<dbReference type="GO" id="GO:0070181">
    <property type="term" value="F:small ribosomal subunit rRNA binding"/>
    <property type="evidence" value="ECO:0007669"/>
    <property type="project" value="TreeGrafter"/>
</dbReference>
<dbReference type="GO" id="GO:0006412">
    <property type="term" value="P:translation"/>
    <property type="evidence" value="ECO:0007669"/>
    <property type="project" value="UniProtKB-UniRule"/>
</dbReference>
<comment type="caution">
    <text evidence="9">The sequence shown here is derived from an EMBL/GenBank/DDBJ whole genome shotgun (WGS) entry which is preliminary data.</text>
</comment>
<evidence type="ECO:0000256" key="7">
    <source>
        <dbReference type="ARBA" id="ARBA00035136"/>
    </source>
</evidence>
<dbReference type="GO" id="GO:0005829">
    <property type="term" value="C:cytosol"/>
    <property type="evidence" value="ECO:0007669"/>
    <property type="project" value="TreeGrafter"/>
</dbReference>
<dbReference type="EMBL" id="JAMQJZ010000001">
    <property type="protein sequence ID" value="MDC3419067.1"/>
    <property type="molecule type" value="Genomic_DNA"/>
</dbReference>